<feature type="binding site" evidence="1">
    <location>
        <position position="172"/>
    </location>
    <ligand>
        <name>Zn(2+)</name>
        <dbReference type="ChEBI" id="CHEBI:29105"/>
    </ligand>
</feature>
<dbReference type="SUPFAM" id="SSF48150">
    <property type="entry name" value="DNA-glycosylase"/>
    <property type="match status" value="1"/>
</dbReference>
<dbReference type="STRING" id="1423802.FC56_GL000367"/>
<dbReference type="PANTHER" id="PTHR30037:SF4">
    <property type="entry name" value="DNA-3-METHYLADENINE GLYCOSYLASE I"/>
    <property type="match status" value="1"/>
</dbReference>
<proteinExistence type="predicted"/>
<comment type="caution">
    <text evidence="2">The sequence shown here is derived from an EMBL/GenBank/DDBJ whole genome shotgun (WGS) entry which is preliminary data.</text>
</comment>
<dbReference type="AlphaFoldDB" id="A0A0R2CRP0"/>
<dbReference type="PATRIC" id="fig|1423802.4.peg.378"/>
<dbReference type="GO" id="GO:0008725">
    <property type="term" value="F:DNA-3-methyladenine glycosylase activity"/>
    <property type="evidence" value="ECO:0007669"/>
    <property type="project" value="InterPro"/>
</dbReference>
<reference evidence="2 3" key="1">
    <citation type="journal article" date="2015" name="Genome Announc.">
        <title>Expanding the biotechnology potential of lactobacilli through comparative genomics of 213 strains and associated genera.</title>
        <authorList>
            <person name="Sun Z."/>
            <person name="Harris H.M."/>
            <person name="McCann A."/>
            <person name="Guo C."/>
            <person name="Argimon S."/>
            <person name="Zhang W."/>
            <person name="Yang X."/>
            <person name="Jeffery I.B."/>
            <person name="Cooney J.C."/>
            <person name="Kagawa T.F."/>
            <person name="Liu W."/>
            <person name="Song Y."/>
            <person name="Salvetti E."/>
            <person name="Wrobel A."/>
            <person name="Rasinkangas P."/>
            <person name="Parkhill J."/>
            <person name="Rea M.C."/>
            <person name="O'Sullivan O."/>
            <person name="Ritari J."/>
            <person name="Douillard F.P."/>
            <person name="Paul Ross R."/>
            <person name="Yang R."/>
            <person name="Briner A.E."/>
            <person name="Felis G.E."/>
            <person name="de Vos W.M."/>
            <person name="Barrangou R."/>
            <person name="Klaenhammer T.R."/>
            <person name="Caufield P.W."/>
            <person name="Cui Y."/>
            <person name="Zhang H."/>
            <person name="O'Toole P.W."/>
        </authorList>
    </citation>
    <scope>NUCLEOTIDE SEQUENCE [LARGE SCALE GENOMIC DNA]</scope>
    <source>
        <strain evidence="2 3">DSM 24302</strain>
    </source>
</reference>
<evidence type="ECO:0000313" key="3">
    <source>
        <dbReference type="Proteomes" id="UP000051256"/>
    </source>
</evidence>
<dbReference type="GO" id="GO:0006284">
    <property type="term" value="P:base-excision repair"/>
    <property type="evidence" value="ECO:0007669"/>
    <property type="project" value="InterPro"/>
</dbReference>
<keyword evidence="3" id="KW-1185">Reference proteome</keyword>
<evidence type="ECO:0000313" key="2">
    <source>
        <dbReference type="EMBL" id="KRM93650.1"/>
    </source>
</evidence>
<name>A0A0R2CRP0_9LACO</name>
<protein>
    <submittedName>
        <fullName evidence="2">DNA-3-methyladenine glycosylase 1</fullName>
    </submittedName>
</protein>
<feature type="binding site" evidence="1">
    <location>
        <position position="4"/>
    </location>
    <ligand>
        <name>Zn(2+)</name>
        <dbReference type="ChEBI" id="CHEBI:29105"/>
    </ligand>
</feature>
<dbReference type="RefSeq" id="WP_082620578.1">
    <property type="nucleotide sequence ID" value="NZ_AYZR01000008.1"/>
</dbReference>
<dbReference type="InterPro" id="IPR052891">
    <property type="entry name" value="DNA-3mA_glycosylase"/>
</dbReference>
<dbReference type="GO" id="GO:0046872">
    <property type="term" value="F:metal ion binding"/>
    <property type="evidence" value="ECO:0007669"/>
    <property type="project" value="UniProtKB-KW"/>
</dbReference>
<feature type="binding site" evidence="1">
    <location>
        <position position="17"/>
    </location>
    <ligand>
        <name>Zn(2+)</name>
        <dbReference type="ChEBI" id="CHEBI:29105"/>
    </ligand>
</feature>
<keyword evidence="1" id="KW-0862">Zinc</keyword>
<organism evidence="2 3">
    <name type="scientific">Lentilactobacillus senioris DSM 24302 = JCM 17472</name>
    <dbReference type="NCBI Taxonomy" id="1423802"/>
    <lineage>
        <taxon>Bacteria</taxon>
        <taxon>Bacillati</taxon>
        <taxon>Bacillota</taxon>
        <taxon>Bacilli</taxon>
        <taxon>Lactobacillales</taxon>
        <taxon>Lactobacillaceae</taxon>
        <taxon>Lentilactobacillus</taxon>
    </lineage>
</organism>
<dbReference type="Pfam" id="PF03352">
    <property type="entry name" value="Adenine_glyco"/>
    <property type="match status" value="1"/>
</dbReference>
<dbReference type="InterPro" id="IPR005019">
    <property type="entry name" value="Adenine_glyco"/>
</dbReference>
<dbReference type="InterPro" id="IPR011257">
    <property type="entry name" value="DNA_glycosylase"/>
</dbReference>
<dbReference type="Proteomes" id="UP000051256">
    <property type="component" value="Unassembled WGS sequence"/>
</dbReference>
<feature type="binding site" evidence="1">
    <location>
        <position position="176"/>
    </location>
    <ligand>
        <name>Zn(2+)</name>
        <dbReference type="ChEBI" id="CHEBI:29105"/>
    </ligand>
</feature>
<dbReference type="PANTHER" id="PTHR30037">
    <property type="entry name" value="DNA-3-METHYLADENINE GLYCOSYLASE 1"/>
    <property type="match status" value="1"/>
</dbReference>
<keyword evidence="1" id="KW-0479">Metal-binding</keyword>
<dbReference type="EMBL" id="AYZR01000008">
    <property type="protein sequence ID" value="KRM93650.1"/>
    <property type="molecule type" value="Genomic_DNA"/>
</dbReference>
<accession>A0A0R2CRP0</accession>
<gene>
    <name evidence="2" type="ORF">FC56_GL000367</name>
</gene>
<sequence>MNRCDWATKSPALLYYHDSQWGKPVTDPQDLFAALCLEIFQAGLSWDTVLKYRLGLETALLNFDYQQLAQCNEVNVDEWMHDDRVIRNRTKLEAVIHNAKIVANLEKSLTDLVWQPVNYTPIDHHLNKSVAELDYTEFVKPFVSNFKQLGFIRVGDKTMYSFLQAVGVVNDHIESCSFR</sequence>
<dbReference type="Gene3D" id="1.10.340.30">
    <property type="entry name" value="Hypothetical protein, domain 2"/>
    <property type="match status" value="1"/>
</dbReference>
<evidence type="ECO:0000256" key="1">
    <source>
        <dbReference type="PIRSR" id="PIRSR605019-1"/>
    </source>
</evidence>